<dbReference type="eggNOG" id="ENOG50301AF">
    <property type="taxonomic scope" value="Bacteria"/>
</dbReference>
<proteinExistence type="predicted"/>
<dbReference type="InterPro" id="IPR005081">
    <property type="entry name" value="SpoIIGA"/>
</dbReference>
<dbReference type="Pfam" id="PF03419">
    <property type="entry name" value="Peptidase_U4"/>
    <property type="match status" value="1"/>
</dbReference>
<gene>
    <name evidence="2" type="ORF">HMPREF9474_03791</name>
</gene>
<accession>E7GS96</accession>
<comment type="caution">
    <text evidence="2">The sequence shown here is derived from an EMBL/GenBank/DDBJ whole genome shotgun (WGS) entry which is preliminary data.</text>
</comment>
<keyword evidence="1" id="KW-0812">Transmembrane</keyword>
<dbReference type="AlphaFoldDB" id="E7GS96"/>
<feature type="transmembrane region" description="Helical" evidence="1">
    <location>
        <begin position="66"/>
        <end position="85"/>
    </location>
</feature>
<sequence length="267" mass="29579">MRYFTVTYNVYADVVLANNFTIDFLLLTVVKKVMKLETRKGGIFLASMAGAFYALAVTIFPFPVFFLQSIVTYCAASALMTALAFKFKDLRALLRIVAGLYLSAVILAGLMELFRAGGFYTSIYLYAAAVGFSIILTLYLWRMVSESAAGNGHLYKVLIEYQGREASFTGFLDTGNRLTEPYTGNPVSVISAASCTELFGTVNAVIFVPFRSVGKDSGILPAVRADRMEIEKDGQKKIIDKPYIAISEEKLSQNDSYQILLNEKLWV</sequence>
<feature type="transmembrane region" description="Helical" evidence="1">
    <location>
        <begin position="92"/>
        <end position="111"/>
    </location>
</feature>
<dbReference type="GO" id="GO:0004190">
    <property type="term" value="F:aspartic-type endopeptidase activity"/>
    <property type="evidence" value="ECO:0007669"/>
    <property type="project" value="InterPro"/>
</dbReference>
<keyword evidence="1" id="KW-1133">Transmembrane helix</keyword>
<dbReference type="STRING" id="1512.GCA_900049235_04098"/>
<keyword evidence="1" id="KW-0472">Membrane</keyword>
<feature type="transmembrane region" description="Helical" evidence="1">
    <location>
        <begin position="42"/>
        <end position="60"/>
    </location>
</feature>
<dbReference type="GO" id="GO:0030436">
    <property type="term" value="P:asexual sporulation"/>
    <property type="evidence" value="ECO:0007669"/>
    <property type="project" value="InterPro"/>
</dbReference>
<dbReference type="Proteomes" id="UP000002970">
    <property type="component" value="Unassembled WGS sequence"/>
</dbReference>
<keyword evidence="3" id="KW-1185">Reference proteome</keyword>
<evidence type="ECO:0000313" key="2">
    <source>
        <dbReference type="EMBL" id="EGA92477.1"/>
    </source>
</evidence>
<feature type="transmembrane region" description="Helical" evidence="1">
    <location>
        <begin position="123"/>
        <end position="141"/>
    </location>
</feature>
<reference evidence="2 3" key="1">
    <citation type="submission" date="2010-12" db="EMBL/GenBank/DDBJ databases">
        <title>The Genome Sequence of Clostridium symbiosum strain WAL-14163.</title>
        <authorList>
            <person name="Earl A."/>
            <person name="Ward D."/>
            <person name="Feldgarden M."/>
            <person name="Gevers D."/>
            <person name="Finegold S.M."/>
            <person name="Summanen P.H."/>
            <person name="Molitoris D.R."/>
            <person name="Vaisanen M.L."/>
            <person name="Daigneault M."/>
            <person name="Young S.K."/>
            <person name="Zeng Q."/>
            <person name="Gargeya S."/>
            <person name="Fitzgerald M."/>
            <person name="Haas B."/>
            <person name="Abouelleil A."/>
            <person name="Alvarado L."/>
            <person name="Arachchi H.M."/>
            <person name="Berlin A."/>
            <person name="Brown A."/>
            <person name="Chapman S.B."/>
            <person name="Chen Z."/>
            <person name="Dunbar C."/>
            <person name="Freedman E."/>
            <person name="Gearin G."/>
            <person name="Gellesch M."/>
            <person name="Goldberg J."/>
            <person name="Griggs A."/>
            <person name="Gujja S."/>
            <person name="Heilman E."/>
            <person name="Heiman D."/>
            <person name="Howarth C."/>
            <person name="Larson L."/>
            <person name="Lui A."/>
            <person name="MacDonald P.J.P."/>
            <person name="Mehta T."/>
            <person name="Montmayeur A."/>
            <person name="Murphy C."/>
            <person name="Neiman D."/>
            <person name="Pearson M."/>
            <person name="Priest M."/>
            <person name="Roberts A."/>
            <person name="Saif S."/>
            <person name="Shea T."/>
            <person name="Shenoy N."/>
            <person name="Sisk P."/>
            <person name="Stolte C."/>
            <person name="Sykes S."/>
            <person name="White J."/>
            <person name="Yandava C."/>
            <person name="Nusbaum C."/>
            <person name="Birren B."/>
        </authorList>
    </citation>
    <scope>NUCLEOTIDE SEQUENCE [LARGE SCALE GENOMIC DNA]</scope>
    <source>
        <strain evidence="2 3">WAL-14163</strain>
    </source>
</reference>
<evidence type="ECO:0000256" key="1">
    <source>
        <dbReference type="SAM" id="Phobius"/>
    </source>
</evidence>
<protein>
    <submittedName>
        <fullName evidence="2">Sporulation factor SpoIIGA</fullName>
    </submittedName>
</protein>
<evidence type="ECO:0000313" key="3">
    <source>
        <dbReference type="Proteomes" id="UP000002970"/>
    </source>
</evidence>
<organism evidence="2 3">
    <name type="scientific">Clostridium symbiosum (strain WAL-14163)</name>
    <dbReference type="NCBI Taxonomy" id="742740"/>
    <lineage>
        <taxon>Bacteria</taxon>
        <taxon>Bacillati</taxon>
        <taxon>Bacillota</taxon>
        <taxon>Clostridia</taxon>
        <taxon>Lachnospirales</taxon>
        <taxon>Lachnospiraceae</taxon>
        <taxon>Otoolea</taxon>
    </lineage>
</organism>
<dbReference type="HOGENOM" id="CLU_059158_0_0_9"/>
<dbReference type="GO" id="GO:0006508">
    <property type="term" value="P:proteolysis"/>
    <property type="evidence" value="ECO:0007669"/>
    <property type="project" value="InterPro"/>
</dbReference>
<dbReference type="EMBL" id="ADLQ01000081">
    <property type="protein sequence ID" value="EGA92477.1"/>
    <property type="molecule type" value="Genomic_DNA"/>
</dbReference>
<name>E7GS96_CLOS6</name>